<evidence type="ECO:0000313" key="4">
    <source>
        <dbReference type="Proteomes" id="UP000406081"/>
    </source>
</evidence>
<proteinExistence type="predicted"/>
<dbReference type="RefSeq" id="WP_031665307.1">
    <property type="nucleotide sequence ID" value="NZ_CP011397.1"/>
</dbReference>
<dbReference type="Gene3D" id="3.40.630.30">
    <property type="match status" value="1"/>
</dbReference>
<reference evidence="2 3" key="1">
    <citation type="journal article" date="2018" name="BMC Genomics">
        <title>Genes significantly associated with lineage II food isolates of Listeria monocytogenes.</title>
        <authorList>
            <person name="Pirone-Davies C."/>
            <person name="Chen Y."/>
            <person name="Pightling A."/>
            <person name="Ryan G."/>
            <person name="Wang Y."/>
            <person name="Yao K."/>
            <person name="Hoffmann M."/>
            <person name="Allard M.W."/>
        </authorList>
    </citation>
    <scope>NUCLEOTIDE SEQUENCE [LARGE SCALE GENOMIC DNA]</scope>
    <source>
        <strain evidence="2 3">CFSAN028761</strain>
    </source>
</reference>
<protein>
    <submittedName>
        <fullName evidence="1">Uncharacterized protein</fullName>
    </submittedName>
</protein>
<organism evidence="1 4">
    <name type="scientific">Listeria monocytogenes</name>
    <dbReference type="NCBI Taxonomy" id="1639"/>
    <lineage>
        <taxon>Bacteria</taxon>
        <taxon>Bacillati</taxon>
        <taxon>Bacillota</taxon>
        <taxon>Bacilli</taxon>
        <taxon>Bacillales</taxon>
        <taxon>Listeriaceae</taxon>
        <taxon>Listeria</taxon>
    </lineage>
</organism>
<evidence type="ECO:0000313" key="1">
    <source>
        <dbReference type="EMBL" id="EAG0995562.1"/>
    </source>
</evidence>
<reference evidence="1 4" key="2">
    <citation type="submission" date="2018-06" db="EMBL/GenBank/DDBJ databases">
        <authorList>
            <consortium name="GenomeTrakr: Next Generation Sequencing Network for Food Pathogen Tracability"/>
        </authorList>
    </citation>
    <scope>NUCLEOTIDE SEQUENCE [LARGE SCALE GENOMIC DNA]</scope>
    <source>
        <strain evidence="1 4">ARS-CC9329</strain>
    </source>
</reference>
<dbReference type="Proteomes" id="UP000280270">
    <property type="component" value="Unassembled WGS sequence"/>
</dbReference>
<sequence>MGYLIEKPKKVSEKEFILDCLEADTYRNYISDLPLINYDEVYVLKKDAVNIGISFLNIKKSPINNIAYPIIYLDEKYRKDNNLVIMNLIEHLFVEHVASKIVIQIYDNNILMLNCMKAFKINYCGHIKHIKNMNGSKVGISFFDINREEWENLQ</sequence>
<comment type="caution">
    <text evidence="1">The sequence shown here is derived from an EMBL/GenBank/DDBJ whole genome shotgun (WGS) entry which is preliminary data.</text>
</comment>
<evidence type="ECO:0000313" key="2">
    <source>
        <dbReference type="EMBL" id="RKC02187.1"/>
    </source>
</evidence>
<dbReference type="EMBL" id="AABAIH010000005">
    <property type="protein sequence ID" value="EAG0995562.1"/>
    <property type="molecule type" value="Genomic_DNA"/>
</dbReference>
<gene>
    <name evidence="1" type="ORF">A3R20_13230</name>
    <name evidence="2" type="ORF">AE233_02450</name>
</gene>
<dbReference type="AlphaFoldDB" id="A0AAN2X0X9"/>
<accession>A0AAN2X0X9</accession>
<name>A0AAN2X0X9_LISMN</name>
<dbReference type="EMBL" id="QUQA01000010">
    <property type="protein sequence ID" value="RKC02187.1"/>
    <property type="molecule type" value="Genomic_DNA"/>
</dbReference>
<evidence type="ECO:0000313" key="3">
    <source>
        <dbReference type="Proteomes" id="UP000280270"/>
    </source>
</evidence>
<dbReference type="Proteomes" id="UP000406081">
    <property type="component" value="Unassembled WGS sequence"/>
</dbReference>